<comment type="caution">
    <text evidence="9">The sequence shown here is derived from an EMBL/GenBank/DDBJ whole genome shotgun (WGS) entry which is preliminary data.</text>
</comment>
<organism evidence="9 10">
    <name type="scientific">Paramecium primaurelia</name>
    <dbReference type="NCBI Taxonomy" id="5886"/>
    <lineage>
        <taxon>Eukaryota</taxon>
        <taxon>Sar</taxon>
        <taxon>Alveolata</taxon>
        <taxon>Ciliophora</taxon>
        <taxon>Intramacronucleata</taxon>
        <taxon>Oligohymenophorea</taxon>
        <taxon>Peniculida</taxon>
        <taxon>Parameciidae</taxon>
        <taxon>Paramecium</taxon>
    </lineage>
</organism>
<dbReference type="Proteomes" id="UP000688137">
    <property type="component" value="Unassembled WGS sequence"/>
</dbReference>
<keyword evidence="6" id="KW-0456">Lyase</keyword>
<evidence type="ECO:0000256" key="5">
    <source>
        <dbReference type="ARBA" id="ARBA00023136"/>
    </source>
</evidence>
<dbReference type="GO" id="GO:0000166">
    <property type="term" value="F:nucleotide binding"/>
    <property type="evidence" value="ECO:0007669"/>
    <property type="project" value="UniProtKB-KW"/>
</dbReference>
<name>A0A8S1P3V9_PARPR</name>
<evidence type="ECO:0000256" key="2">
    <source>
        <dbReference type="ARBA" id="ARBA00022692"/>
    </source>
</evidence>
<dbReference type="CDD" id="cd07302">
    <property type="entry name" value="CHD"/>
    <property type="match status" value="1"/>
</dbReference>
<keyword evidence="2" id="KW-0812">Transmembrane</keyword>
<evidence type="ECO:0000256" key="1">
    <source>
        <dbReference type="ARBA" id="ARBA00004370"/>
    </source>
</evidence>
<sequence>MIGQISLFNKTINPKIQQNTYQLIIFQNNLYQIIKKRPQYYLLLQKVEPEQVVNILRNLFIGFDNECLTSNIYKLCTIRDAFGIVDIMQRNAAQEAKNVFELGFGMVEIIRNARQIIGFDGLDMRRGIYTGKVIAGILETKIVRYDVYSADVMISKKMKSNGEKGRVQVSQETKTSRSPISSCVQFSFQQIDQFESINRQINGYFVEPQKNDSGFDDSNQSSEREQFKTFI</sequence>
<dbReference type="GO" id="GO:0035556">
    <property type="term" value="P:intracellular signal transduction"/>
    <property type="evidence" value="ECO:0007669"/>
    <property type="project" value="InterPro"/>
</dbReference>
<evidence type="ECO:0000259" key="8">
    <source>
        <dbReference type="PROSITE" id="PS50125"/>
    </source>
</evidence>
<dbReference type="AlphaFoldDB" id="A0A8S1P3V9"/>
<dbReference type="PANTHER" id="PTHR45627:SF12">
    <property type="entry name" value="ADENYLATE CYCLASE TYPE 2"/>
    <property type="match status" value="1"/>
</dbReference>
<feature type="region of interest" description="Disordered" evidence="7">
    <location>
        <begin position="210"/>
        <end position="231"/>
    </location>
</feature>
<accession>A0A8S1P3V9</accession>
<evidence type="ECO:0000313" key="9">
    <source>
        <dbReference type="EMBL" id="CAD8097698.1"/>
    </source>
</evidence>
<keyword evidence="4" id="KW-1133">Transmembrane helix</keyword>
<evidence type="ECO:0000256" key="4">
    <source>
        <dbReference type="ARBA" id="ARBA00022989"/>
    </source>
</evidence>
<evidence type="ECO:0000313" key="10">
    <source>
        <dbReference type="Proteomes" id="UP000688137"/>
    </source>
</evidence>
<evidence type="ECO:0000256" key="7">
    <source>
        <dbReference type="SAM" id="MobiDB-lite"/>
    </source>
</evidence>
<feature type="compositionally biased region" description="Basic and acidic residues" evidence="7">
    <location>
        <begin position="222"/>
        <end position="231"/>
    </location>
</feature>
<evidence type="ECO:0000256" key="6">
    <source>
        <dbReference type="ARBA" id="ARBA00023239"/>
    </source>
</evidence>
<keyword evidence="10" id="KW-1185">Reference proteome</keyword>
<proteinExistence type="predicted"/>
<evidence type="ECO:0000256" key="3">
    <source>
        <dbReference type="ARBA" id="ARBA00022741"/>
    </source>
</evidence>
<dbReference type="GO" id="GO:0005886">
    <property type="term" value="C:plasma membrane"/>
    <property type="evidence" value="ECO:0007669"/>
    <property type="project" value="TreeGrafter"/>
</dbReference>
<dbReference type="PANTHER" id="PTHR45627">
    <property type="entry name" value="ADENYLATE CYCLASE TYPE 1"/>
    <property type="match status" value="1"/>
</dbReference>
<comment type="subcellular location">
    <subcellularLocation>
        <location evidence="1">Membrane</location>
    </subcellularLocation>
</comment>
<dbReference type="Pfam" id="PF00211">
    <property type="entry name" value="Guanylate_cyc"/>
    <property type="match status" value="1"/>
</dbReference>
<dbReference type="InterPro" id="IPR001054">
    <property type="entry name" value="A/G_cyclase"/>
</dbReference>
<protein>
    <recommendedName>
        <fullName evidence="8">Guanylate cyclase domain-containing protein</fullName>
    </recommendedName>
</protein>
<keyword evidence="5" id="KW-0472">Membrane</keyword>
<dbReference type="PROSITE" id="PS50125">
    <property type="entry name" value="GUANYLATE_CYCLASE_2"/>
    <property type="match status" value="1"/>
</dbReference>
<dbReference type="EMBL" id="CAJJDM010000107">
    <property type="protein sequence ID" value="CAD8097698.1"/>
    <property type="molecule type" value="Genomic_DNA"/>
</dbReference>
<gene>
    <name evidence="9" type="ORF">PPRIM_AZ9-3.1.T1040187</name>
</gene>
<dbReference type="GO" id="GO:0009190">
    <property type="term" value="P:cyclic nucleotide biosynthetic process"/>
    <property type="evidence" value="ECO:0007669"/>
    <property type="project" value="InterPro"/>
</dbReference>
<dbReference type="GO" id="GO:0007189">
    <property type="term" value="P:adenylate cyclase-activating G protein-coupled receptor signaling pathway"/>
    <property type="evidence" value="ECO:0007669"/>
    <property type="project" value="TreeGrafter"/>
</dbReference>
<dbReference type="GO" id="GO:0004016">
    <property type="term" value="F:adenylate cyclase activity"/>
    <property type="evidence" value="ECO:0007669"/>
    <property type="project" value="TreeGrafter"/>
</dbReference>
<keyword evidence="3" id="KW-0547">Nucleotide-binding</keyword>
<dbReference type="SMART" id="SM00044">
    <property type="entry name" value="CYCc"/>
    <property type="match status" value="1"/>
</dbReference>
<feature type="domain" description="Guanylate cyclase" evidence="8">
    <location>
        <begin position="28"/>
        <end position="159"/>
    </location>
</feature>
<reference evidence="9" key="1">
    <citation type="submission" date="2021-01" db="EMBL/GenBank/DDBJ databases">
        <authorList>
            <consortium name="Genoscope - CEA"/>
            <person name="William W."/>
        </authorList>
    </citation>
    <scope>NUCLEOTIDE SEQUENCE</scope>
</reference>